<gene>
    <name evidence="3" type="ORF">G1H10_02545</name>
</gene>
<feature type="transmembrane region" description="Helical" evidence="2">
    <location>
        <begin position="97"/>
        <end position="119"/>
    </location>
</feature>
<dbReference type="PANTHER" id="PTHR30354:SF11">
    <property type="entry name" value="PERMEASE"/>
    <property type="match status" value="1"/>
</dbReference>
<comment type="caution">
    <text evidence="3">The sequence shown here is derived from an EMBL/GenBank/DDBJ whole genome shotgun (WGS) entry which is preliminary data.</text>
</comment>
<sequence>MAALVLGIATIVAVVLWTRLDAFVALLIAALVIGFVAGSPAADTIDSITAGFGSTMGSIGIVIGLGVAVGKILEVSGAADALARAFVRAFGRGREPWAMASTGGLVSIPVFCDSGYVIMNPLARSIARRRQAGYVTLALALGCGMTLTHHLVPPTPGPLAVAGIIGADLGGLILAGLTFAVLLMPIVVAYAKWIGPQLESNLVPEVREAVYAAAPVGAQSSGTGGTAASSTTASDTTADGTAGATTVGGTTAGATAGATTAGEPAPDREPDEVADSLGTPPAGAEPHRMSAGLAALPLLVPLLLIVASTVSTAIDKNRQGVLADDDAYEPSRIAEVMAFVGNPAVALIVGILLAVYVLLPRWVTRSQVGGWLAQAASAAGLILLITGAGGALGQVLRDSGVGDELAEAIASWNLPGVLVPFLIASLVRIAQGSGTVAMITAASVSAPLVAGLGISPVAAALACCAGSMVCSYFNDSYFWVVTRFTGLDGIAAIRGWSGITTAVWLGSLPLVLIAGAIL</sequence>
<feature type="compositionally biased region" description="Low complexity" evidence="1">
    <location>
        <begin position="218"/>
        <end position="262"/>
    </location>
</feature>
<feature type="transmembrane region" description="Helical" evidence="2">
    <location>
        <begin position="371"/>
        <end position="396"/>
    </location>
</feature>
<keyword evidence="2" id="KW-0812">Transmembrane</keyword>
<feature type="transmembrane region" description="Helical" evidence="2">
    <location>
        <begin position="172"/>
        <end position="191"/>
    </location>
</feature>
<dbReference type="Pfam" id="PF02447">
    <property type="entry name" value="GntP_permease"/>
    <property type="match status" value="2"/>
</dbReference>
<protein>
    <submittedName>
        <fullName evidence="3">GntP family permease</fullName>
    </submittedName>
</protein>
<proteinExistence type="predicted"/>
<evidence type="ECO:0000313" key="4">
    <source>
        <dbReference type="Proteomes" id="UP000475214"/>
    </source>
</evidence>
<dbReference type="GO" id="GO:0015128">
    <property type="term" value="F:gluconate transmembrane transporter activity"/>
    <property type="evidence" value="ECO:0007669"/>
    <property type="project" value="InterPro"/>
</dbReference>
<feature type="transmembrane region" description="Helical" evidence="2">
    <location>
        <begin position="131"/>
        <end position="152"/>
    </location>
</feature>
<keyword evidence="4" id="KW-1185">Reference proteome</keyword>
<keyword evidence="2" id="KW-1133">Transmembrane helix</keyword>
<feature type="region of interest" description="Disordered" evidence="1">
    <location>
        <begin position="218"/>
        <end position="286"/>
    </location>
</feature>
<keyword evidence="2" id="KW-0472">Membrane</keyword>
<feature type="transmembrane region" description="Helical" evidence="2">
    <location>
        <begin position="408"/>
        <end position="427"/>
    </location>
</feature>
<dbReference type="EMBL" id="JAAGOA010000002">
    <property type="protein sequence ID" value="NED99041.1"/>
    <property type="molecule type" value="Genomic_DNA"/>
</dbReference>
<dbReference type="InterPro" id="IPR003474">
    <property type="entry name" value="Glcn_transporter"/>
</dbReference>
<dbReference type="GO" id="GO:0005886">
    <property type="term" value="C:plasma membrane"/>
    <property type="evidence" value="ECO:0007669"/>
    <property type="project" value="TreeGrafter"/>
</dbReference>
<dbReference type="AlphaFoldDB" id="A0A6L9S399"/>
<dbReference type="PANTHER" id="PTHR30354">
    <property type="entry name" value="GNT FAMILY GLUCONATE TRANSPORTER"/>
    <property type="match status" value="1"/>
</dbReference>
<feature type="transmembrane region" description="Helical" evidence="2">
    <location>
        <begin position="494"/>
        <end position="517"/>
    </location>
</feature>
<accession>A0A6L9S399</accession>
<feature type="transmembrane region" description="Helical" evidence="2">
    <location>
        <begin position="293"/>
        <end position="314"/>
    </location>
</feature>
<feature type="transmembrane region" description="Helical" evidence="2">
    <location>
        <begin position="334"/>
        <end position="359"/>
    </location>
</feature>
<reference evidence="3 4" key="1">
    <citation type="submission" date="2020-02" db="EMBL/GenBank/DDBJ databases">
        <authorList>
            <person name="Li X.-J."/>
            <person name="Han X.-M."/>
        </authorList>
    </citation>
    <scope>NUCLEOTIDE SEQUENCE [LARGE SCALE GENOMIC DNA]</scope>
    <source>
        <strain evidence="3 4">CCTCC AB 2017055</strain>
    </source>
</reference>
<dbReference type="Proteomes" id="UP000475214">
    <property type="component" value="Unassembled WGS sequence"/>
</dbReference>
<evidence type="ECO:0000256" key="1">
    <source>
        <dbReference type="SAM" id="MobiDB-lite"/>
    </source>
</evidence>
<feature type="transmembrane region" description="Helical" evidence="2">
    <location>
        <begin position="23"/>
        <end position="42"/>
    </location>
</feature>
<evidence type="ECO:0000313" key="3">
    <source>
        <dbReference type="EMBL" id="NED99041.1"/>
    </source>
</evidence>
<name>A0A6L9S399_9ACTN</name>
<evidence type="ECO:0000256" key="2">
    <source>
        <dbReference type="SAM" id="Phobius"/>
    </source>
</evidence>
<organism evidence="3 4">
    <name type="scientific">Phytoactinopolyspora halotolerans</name>
    <dbReference type="NCBI Taxonomy" id="1981512"/>
    <lineage>
        <taxon>Bacteria</taxon>
        <taxon>Bacillati</taxon>
        <taxon>Actinomycetota</taxon>
        <taxon>Actinomycetes</taxon>
        <taxon>Jiangellales</taxon>
        <taxon>Jiangellaceae</taxon>
        <taxon>Phytoactinopolyspora</taxon>
    </lineage>
</organism>
<feature type="transmembrane region" description="Helical" evidence="2">
    <location>
        <begin position="49"/>
        <end position="69"/>
    </location>
</feature>
<feature type="transmembrane region" description="Helical" evidence="2">
    <location>
        <begin position="448"/>
        <end position="474"/>
    </location>
</feature>